<feature type="domain" description="Flavin reductase like" evidence="2">
    <location>
        <begin position="17"/>
        <end position="158"/>
    </location>
</feature>
<dbReference type="InterPro" id="IPR012349">
    <property type="entry name" value="Split_barrel_FMN-bd"/>
</dbReference>
<dbReference type="InterPro" id="IPR050268">
    <property type="entry name" value="NADH-dep_flavin_reductase"/>
</dbReference>
<dbReference type="AlphaFoldDB" id="A0A1V0GN01"/>
<dbReference type="EMBL" id="CP020441">
    <property type="protein sequence ID" value="ARC35214.1"/>
    <property type="molecule type" value="Genomic_DNA"/>
</dbReference>
<evidence type="ECO:0000313" key="6">
    <source>
        <dbReference type="Proteomes" id="UP000229314"/>
    </source>
</evidence>
<organism evidence="3 5">
    <name type="scientific">Paracoccus yeei</name>
    <dbReference type="NCBI Taxonomy" id="147645"/>
    <lineage>
        <taxon>Bacteria</taxon>
        <taxon>Pseudomonadati</taxon>
        <taxon>Pseudomonadota</taxon>
        <taxon>Alphaproteobacteria</taxon>
        <taxon>Rhodobacterales</taxon>
        <taxon>Paracoccaceae</taxon>
        <taxon>Paracoccus</taxon>
    </lineage>
</organism>
<dbReference type="Proteomes" id="UP000191257">
    <property type="component" value="Plasmid unnamed1"/>
</dbReference>
<dbReference type="Proteomes" id="UP000229314">
    <property type="component" value="Plasmid pTT13-5"/>
</dbReference>
<dbReference type="GO" id="GO:0010181">
    <property type="term" value="F:FMN binding"/>
    <property type="evidence" value="ECO:0007669"/>
    <property type="project" value="InterPro"/>
</dbReference>
<dbReference type="RefSeq" id="WP_028720535.1">
    <property type="nucleotide sequence ID" value="NZ_CAJGAB010000010.1"/>
</dbReference>
<evidence type="ECO:0000256" key="1">
    <source>
        <dbReference type="ARBA" id="ARBA00023002"/>
    </source>
</evidence>
<dbReference type="InterPro" id="IPR002563">
    <property type="entry name" value="Flavin_Rdtase-like_dom"/>
</dbReference>
<dbReference type="EMBL" id="CP024427">
    <property type="protein sequence ID" value="ATQ58487.1"/>
    <property type="molecule type" value="Genomic_DNA"/>
</dbReference>
<evidence type="ECO:0000259" key="2">
    <source>
        <dbReference type="SMART" id="SM00903"/>
    </source>
</evidence>
<dbReference type="Gene3D" id="2.30.110.10">
    <property type="entry name" value="Electron Transport, Fmn-binding Protein, Chain A"/>
    <property type="match status" value="1"/>
</dbReference>
<dbReference type="GeneID" id="78900302"/>
<dbReference type="GO" id="GO:0006208">
    <property type="term" value="P:pyrimidine nucleobase catabolic process"/>
    <property type="evidence" value="ECO:0007669"/>
    <property type="project" value="TreeGrafter"/>
</dbReference>
<dbReference type="OrthoDB" id="9792858at2"/>
<dbReference type="PANTHER" id="PTHR30466:SF1">
    <property type="entry name" value="FMN REDUCTASE (NADH) RUTF"/>
    <property type="match status" value="1"/>
</dbReference>
<protein>
    <submittedName>
        <fullName evidence="3">Flavin reductase</fullName>
    </submittedName>
</protein>
<dbReference type="SUPFAM" id="SSF50475">
    <property type="entry name" value="FMN-binding split barrel"/>
    <property type="match status" value="1"/>
</dbReference>
<reference evidence="3" key="3">
    <citation type="submission" date="2017-12" db="EMBL/GenBank/DDBJ databases">
        <title>FDA dAtabase for Regulatory Grade micrObial Sequences (FDA-ARGOS): Supporting development and validation of Infectious Disease Dx tests.</title>
        <authorList>
            <person name="Campos J."/>
            <person name="Goldberg B."/>
            <person name="Tallon L."/>
            <person name="Sadzewicz L."/>
            <person name="Sengamalay N."/>
            <person name="Ott S."/>
            <person name="Godinez A."/>
            <person name="Nagaraj S."/>
            <person name="Vyas G."/>
            <person name="Aluvathingal J."/>
            <person name="Nadendla S."/>
            <person name="Geyer C."/>
            <person name="Nandy P."/>
            <person name="Hobson J."/>
            <person name="Sichtig H."/>
        </authorList>
    </citation>
    <scope>NUCLEOTIDE SEQUENCE</scope>
    <source>
        <strain evidence="3">FDAARGOS_252</strain>
        <plasmid evidence="3">unnamed1</plasmid>
    </source>
</reference>
<keyword evidence="5" id="KW-1185">Reference proteome</keyword>
<reference evidence="5" key="1">
    <citation type="submission" date="2017-03" db="EMBL/GenBank/DDBJ databases">
        <title>FDA dAtabase for Regulatory Grade micrObial Sequences (FDA-ARGOS): Supporting development and validation of Infectious Disease Dx tests.</title>
        <authorList>
            <person name="Minogue T."/>
            <person name="Wolcott M."/>
            <person name="Wasieloski L."/>
            <person name="Aguilar W."/>
            <person name="Moore D."/>
            <person name="Tallon L."/>
            <person name="Sadzewicz L."/>
            <person name="Sengamalay N."/>
            <person name="Ott S."/>
            <person name="Godinez A."/>
            <person name="Nagaraj S."/>
            <person name="Nadendla S."/>
            <person name="Geyer C."/>
            <person name="Sichtig H."/>
        </authorList>
    </citation>
    <scope>NUCLEOTIDE SEQUENCE [LARGE SCALE GENOMIC DNA]</scope>
    <source>
        <strain evidence="5">FDAARGOS_252</strain>
        <plasmid evidence="5">Plasmid unnamed1</plasmid>
    </source>
</reference>
<evidence type="ECO:0000313" key="3">
    <source>
        <dbReference type="EMBL" id="ARC35214.1"/>
    </source>
</evidence>
<reference evidence="4 6" key="2">
    <citation type="submission" date="2017-10" db="EMBL/GenBank/DDBJ databases">
        <title>Complete genome sequence of Paracoccus yeei TT13 isolated from human skin.</title>
        <authorList>
            <person name="Lee K."/>
            <person name="Lim J.Y."/>
            <person name="Hwang I."/>
        </authorList>
    </citation>
    <scope>NUCLEOTIDE SEQUENCE [LARGE SCALE GENOMIC DNA]</scope>
    <source>
        <strain evidence="4 6">TT13</strain>
        <plasmid evidence="6">Plasmid ptt13-5</plasmid>
        <plasmid evidence="4">pTT13-5</plasmid>
    </source>
</reference>
<proteinExistence type="predicted"/>
<sequence>MAGPDTVFDARAMRDACGSFATGVTVISTSTPEGDHGMTANAFMSVSLDPPLISISLDRKSRMLDRIRSSGRYAVNVLAGDMEHVALHFAGRHDPALATIFDRQDDLPVVPGAVAVFLTRVEQEVEAGDHILFIGRVTHLERRPEAQPLLFCGGRFERLGSAA</sequence>
<geneLocation type="plasmid" evidence="3">
    <name>unnamed1</name>
</geneLocation>
<dbReference type="eggNOG" id="COG1853">
    <property type="taxonomic scope" value="Bacteria"/>
</dbReference>
<geneLocation type="plasmid" evidence="4">
    <name>pTT13-5</name>
</geneLocation>
<dbReference type="Pfam" id="PF01613">
    <property type="entry name" value="Flavin_Reduct"/>
    <property type="match status" value="1"/>
</dbReference>
<gene>
    <name evidence="3" type="ORF">A6J80_01460</name>
    <name evidence="4" type="ORF">PYTT13_21925</name>
</gene>
<dbReference type="PANTHER" id="PTHR30466">
    <property type="entry name" value="FLAVIN REDUCTASE"/>
    <property type="match status" value="1"/>
</dbReference>
<accession>A0A1V0GN01</accession>
<evidence type="ECO:0000313" key="5">
    <source>
        <dbReference type="Proteomes" id="UP000191257"/>
    </source>
</evidence>
<dbReference type="SMART" id="SM00903">
    <property type="entry name" value="Flavin_Reduct"/>
    <property type="match status" value="1"/>
</dbReference>
<name>A0A1V0GN01_9RHOB</name>
<geneLocation type="plasmid" evidence="6">
    <name>ptt13-5</name>
</geneLocation>
<dbReference type="KEGG" id="pye:A6J80_01460"/>
<keyword evidence="1" id="KW-0560">Oxidoreductase</keyword>
<keyword evidence="3" id="KW-0614">Plasmid</keyword>
<evidence type="ECO:0000313" key="4">
    <source>
        <dbReference type="EMBL" id="ATQ58487.1"/>
    </source>
</evidence>
<dbReference type="GO" id="GO:0042602">
    <property type="term" value="F:riboflavin reductase (NADPH) activity"/>
    <property type="evidence" value="ECO:0007669"/>
    <property type="project" value="TreeGrafter"/>
</dbReference>